<feature type="compositionally biased region" description="Polar residues" evidence="1">
    <location>
        <begin position="486"/>
        <end position="497"/>
    </location>
</feature>
<dbReference type="Proteomes" id="UP001152607">
    <property type="component" value="Unassembled WGS sequence"/>
</dbReference>
<feature type="compositionally biased region" description="Low complexity" evidence="1">
    <location>
        <begin position="428"/>
        <end position="440"/>
    </location>
</feature>
<dbReference type="Pfam" id="PF01693">
    <property type="entry name" value="Cauli_VI"/>
    <property type="match status" value="1"/>
</dbReference>
<evidence type="ECO:0000313" key="4">
    <source>
        <dbReference type="Proteomes" id="UP001152607"/>
    </source>
</evidence>
<comment type="caution">
    <text evidence="3">The sequence shown here is derived from an EMBL/GenBank/DDBJ whole genome shotgun (WGS) entry which is preliminary data.</text>
</comment>
<dbReference type="SUPFAM" id="SSF55658">
    <property type="entry name" value="L9 N-domain-like"/>
    <property type="match status" value="1"/>
</dbReference>
<feature type="compositionally biased region" description="Polar residues" evidence="1">
    <location>
        <begin position="450"/>
        <end position="459"/>
    </location>
</feature>
<accession>A0A9W4XRB2</accession>
<dbReference type="InterPro" id="IPR009027">
    <property type="entry name" value="Ribosomal_bL9/RNase_H1_N"/>
</dbReference>
<feature type="region of interest" description="Disordered" evidence="1">
    <location>
        <begin position="129"/>
        <end position="225"/>
    </location>
</feature>
<dbReference type="EMBL" id="CAOQHR010000011">
    <property type="protein sequence ID" value="CAI6340758.1"/>
    <property type="molecule type" value="Genomic_DNA"/>
</dbReference>
<dbReference type="PANTHER" id="PTHR38846">
    <property type="entry name" value="C3H1-TYPE DOMAIN-CONTAINING PROTEIN"/>
    <property type="match status" value="1"/>
</dbReference>
<protein>
    <recommendedName>
        <fullName evidence="2">Ribonuclease H1 N-terminal domain-containing protein</fullName>
    </recommendedName>
</protein>
<gene>
    <name evidence="3" type="ORF">PDIGIT_LOCUS13943</name>
</gene>
<feature type="compositionally biased region" description="Polar residues" evidence="1">
    <location>
        <begin position="406"/>
        <end position="416"/>
    </location>
</feature>
<keyword evidence="4" id="KW-1185">Reference proteome</keyword>
<feature type="compositionally biased region" description="Gly residues" evidence="1">
    <location>
        <begin position="130"/>
        <end position="140"/>
    </location>
</feature>
<feature type="region of interest" description="Disordered" evidence="1">
    <location>
        <begin position="403"/>
        <end position="520"/>
    </location>
</feature>
<dbReference type="OrthoDB" id="3798049at2759"/>
<name>A0A9W4XRB2_9PLEO</name>
<dbReference type="InterPro" id="IPR037056">
    <property type="entry name" value="RNase_H1_N_sf"/>
</dbReference>
<dbReference type="InterPro" id="IPR011320">
    <property type="entry name" value="RNase_H1_N"/>
</dbReference>
<dbReference type="Gene3D" id="3.40.970.10">
    <property type="entry name" value="Ribonuclease H1, N-terminal domain"/>
    <property type="match status" value="1"/>
</dbReference>
<evidence type="ECO:0000313" key="3">
    <source>
        <dbReference type="EMBL" id="CAI6340758.1"/>
    </source>
</evidence>
<dbReference type="PANTHER" id="PTHR38846:SF1">
    <property type="entry name" value="C3H1-TYPE DOMAIN-CONTAINING PROTEIN"/>
    <property type="match status" value="1"/>
</dbReference>
<reference evidence="3" key="1">
    <citation type="submission" date="2023-01" db="EMBL/GenBank/DDBJ databases">
        <authorList>
            <person name="Van Ghelder C."/>
            <person name="Rancurel C."/>
        </authorList>
    </citation>
    <scope>NUCLEOTIDE SEQUENCE</scope>
    <source>
        <strain evidence="3">CNCM I-4278</strain>
    </source>
</reference>
<feature type="compositionally biased region" description="Pro residues" evidence="1">
    <location>
        <begin position="467"/>
        <end position="485"/>
    </location>
</feature>
<feature type="compositionally biased region" description="Basic and acidic residues" evidence="1">
    <location>
        <begin position="177"/>
        <end position="186"/>
    </location>
</feature>
<evidence type="ECO:0000256" key="1">
    <source>
        <dbReference type="SAM" id="MobiDB-lite"/>
    </source>
</evidence>
<proteinExistence type="predicted"/>
<evidence type="ECO:0000259" key="2">
    <source>
        <dbReference type="Pfam" id="PF01693"/>
    </source>
</evidence>
<dbReference type="AlphaFoldDB" id="A0A9W4XRB2"/>
<sequence length="557" mass="60927">MDYSNIPGYMLQHLPPPPTYAIADSSTYPISMPQYPASMPQYPASMPQYPASMPQYPASMPQYPASMPQYPTHPTPPPQPRKYYAVVTGRVPGIYRDYHLANAQVDAFTRGGMKGFPNEEAAVQYMRVGGANGSTGGSGTPGSEDDEVTPLGTAVPPTMYGTPHPVEVNRGVPRGPSGDRSRDGDFYRPVPRGPSGWRESHDRPGPQGASGPHGFHNRPAPQQAYVPNTTIDFDEDFREFASTQGLSKRDFKEKRTMAISDTIIDYCLRGGVGVSQLRRDGKAQLTHAQVCSILKGICNHLGKKVGATIKDCVEEIKTKASFVNIIDLINACRKGNSPRTFSNWNEFRNHTRKPGNTFSLEHARDHPLLALLLQDLSGDRPSHQDPNIGRIIASLQDVEVKGEVRTVTSPGPQPTRQEVPLSTPPLTPSTDCSTSSSPITQQPFHDSAVNLESSSSAPSNAVRRQLPSPPSPHPHLPSQRPPPATQQPTSFSHRPTLSSQRPPPATQRPPRSSTLQITHTSRAPPIIIIIPTHLPLLQPTRHNLPLHNHLPRKRTVS</sequence>
<feature type="domain" description="Ribonuclease H1 N-terminal" evidence="2">
    <location>
        <begin position="82"/>
        <end position="125"/>
    </location>
</feature>
<organism evidence="3 4">
    <name type="scientific">Periconia digitata</name>
    <dbReference type="NCBI Taxonomy" id="1303443"/>
    <lineage>
        <taxon>Eukaryota</taxon>
        <taxon>Fungi</taxon>
        <taxon>Dikarya</taxon>
        <taxon>Ascomycota</taxon>
        <taxon>Pezizomycotina</taxon>
        <taxon>Dothideomycetes</taxon>
        <taxon>Pleosporomycetidae</taxon>
        <taxon>Pleosporales</taxon>
        <taxon>Massarineae</taxon>
        <taxon>Periconiaceae</taxon>
        <taxon>Periconia</taxon>
    </lineage>
</organism>